<evidence type="ECO:0000313" key="1">
    <source>
        <dbReference type="EMBL" id="KAL2608680.1"/>
    </source>
</evidence>
<protein>
    <submittedName>
        <fullName evidence="1">Uncharacterized protein</fullName>
    </submittedName>
</protein>
<evidence type="ECO:0000313" key="2">
    <source>
        <dbReference type="Proteomes" id="UP001605036"/>
    </source>
</evidence>
<keyword evidence="2" id="KW-1185">Reference proteome</keyword>
<sequence length="68" mass="8104">MNVIRHLRDCTCSIKADYTTSQFSEILENSQIVGLISRREICRFTTESRRGKFWMYRRRNNSKGTTLK</sequence>
<name>A0ABD1XIT2_9MARC</name>
<dbReference type="AlphaFoldDB" id="A0ABD1XIT2"/>
<gene>
    <name evidence="1" type="ORF">R1flu_027253</name>
</gene>
<dbReference type="Proteomes" id="UP001605036">
    <property type="component" value="Unassembled WGS sequence"/>
</dbReference>
<comment type="caution">
    <text evidence="1">The sequence shown here is derived from an EMBL/GenBank/DDBJ whole genome shotgun (WGS) entry which is preliminary data.</text>
</comment>
<organism evidence="1 2">
    <name type="scientific">Riccia fluitans</name>
    <dbReference type="NCBI Taxonomy" id="41844"/>
    <lineage>
        <taxon>Eukaryota</taxon>
        <taxon>Viridiplantae</taxon>
        <taxon>Streptophyta</taxon>
        <taxon>Embryophyta</taxon>
        <taxon>Marchantiophyta</taxon>
        <taxon>Marchantiopsida</taxon>
        <taxon>Marchantiidae</taxon>
        <taxon>Marchantiales</taxon>
        <taxon>Ricciaceae</taxon>
        <taxon>Riccia</taxon>
    </lineage>
</organism>
<proteinExistence type="predicted"/>
<accession>A0ABD1XIT2</accession>
<reference evidence="1 2" key="1">
    <citation type="submission" date="2024-09" db="EMBL/GenBank/DDBJ databases">
        <title>Chromosome-scale assembly of Riccia fluitans.</title>
        <authorList>
            <person name="Paukszto L."/>
            <person name="Sawicki J."/>
            <person name="Karawczyk K."/>
            <person name="Piernik-Szablinska J."/>
            <person name="Szczecinska M."/>
            <person name="Mazdziarz M."/>
        </authorList>
    </citation>
    <scope>NUCLEOTIDE SEQUENCE [LARGE SCALE GENOMIC DNA]</scope>
    <source>
        <strain evidence="1">Rf_01</strain>
        <tissue evidence="1">Aerial parts of the thallus</tissue>
    </source>
</reference>
<dbReference type="EMBL" id="JBHFFA010000008">
    <property type="protein sequence ID" value="KAL2608680.1"/>
    <property type="molecule type" value="Genomic_DNA"/>
</dbReference>